<dbReference type="InterPro" id="IPR032508">
    <property type="entry name" value="FecR_C"/>
</dbReference>
<feature type="transmembrane region" description="Helical" evidence="1">
    <location>
        <begin position="100"/>
        <end position="120"/>
    </location>
</feature>
<dbReference type="Gene3D" id="2.60.120.1440">
    <property type="match status" value="1"/>
</dbReference>
<evidence type="ECO:0000259" key="3">
    <source>
        <dbReference type="Pfam" id="PF16344"/>
    </source>
</evidence>
<evidence type="ECO:0000313" key="5">
    <source>
        <dbReference type="Proteomes" id="UP000676386"/>
    </source>
</evidence>
<dbReference type="EMBL" id="JAGTXB010000008">
    <property type="protein sequence ID" value="MBS0029234.1"/>
    <property type="molecule type" value="Genomic_DNA"/>
</dbReference>
<keyword evidence="5" id="KW-1185">Reference proteome</keyword>
<dbReference type="Pfam" id="PF04773">
    <property type="entry name" value="FecR"/>
    <property type="match status" value="1"/>
</dbReference>
<reference evidence="4 5" key="1">
    <citation type="submission" date="2021-04" db="EMBL/GenBank/DDBJ databases">
        <title>Chitinophaga sp. nov., isolated from the rhizosphere soil.</title>
        <authorList>
            <person name="He S."/>
        </authorList>
    </citation>
    <scope>NUCLEOTIDE SEQUENCE [LARGE SCALE GENOMIC DNA]</scope>
    <source>
        <strain evidence="4 5">2R12</strain>
    </source>
</reference>
<accession>A0ABS5J211</accession>
<keyword evidence="1" id="KW-0812">Transmembrane</keyword>
<protein>
    <submittedName>
        <fullName evidence="4">FecR domain-containing protein</fullName>
    </submittedName>
</protein>
<sequence length="359" mass="40086">MKHFGEDTWEFIRDDRFIQWVLFPDTTNTAWWEQWMADHPTQVPVMQKARNMVLALGKAPQPAVDETLLEEVYAALDQHLLEDRAVAGAAATPVKRMARYWWWAAAAAVAGMIVLVSVYIEKRHSTEIADTLHSHMENQQLVRINTTNDNQVAYLTDGSSVVLKAGASIKHDIFLLQAQREVYLKGEAFFDIAKDANRPFFVYTQKVGIRVLGTSFNVSEKNGNLVVTVKTGKIAVYNLADKQPHSYVVTPHHQLRFNASTSAFVADSLNDRELAEIQPEAKIQPFVFDNTPAPKIFAALAAAYSIKINVSEEVFGKCMITTTITNETFENKLKIICAAINASYTISGGQVYITGKPCS</sequence>
<keyword evidence="1" id="KW-1133">Transmembrane helix</keyword>
<dbReference type="Gene3D" id="3.55.50.30">
    <property type="match status" value="1"/>
</dbReference>
<feature type="domain" description="FecR protein" evidence="2">
    <location>
        <begin position="144"/>
        <end position="234"/>
    </location>
</feature>
<evidence type="ECO:0000259" key="2">
    <source>
        <dbReference type="Pfam" id="PF04773"/>
    </source>
</evidence>
<organism evidence="4 5">
    <name type="scientific">Chitinophaga hostae</name>
    <dbReference type="NCBI Taxonomy" id="2831022"/>
    <lineage>
        <taxon>Bacteria</taxon>
        <taxon>Pseudomonadati</taxon>
        <taxon>Bacteroidota</taxon>
        <taxon>Chitinophagia</taxon>
        <taxon>Chitinophagales</taxon>
        <taxon>Chitinophagaceae</taxon>
        <taxon>Chitinophaga</taxon>
    </lineage>
</organism>
<dbReference type="Proteomes" id="UP000676386">
    <property type="component" value="Unassembled WGS sequence"/>
</dbReference>
<feature type="domain" description="Protein FecR C-terminal" evidence="3">
    <location>
        <begin position="286"/>
        <end position="353"/>
    </location>
</feature>
<name>A0ABS5J211_9BACT</name>
<proteinExistence type="predicted"/>
<dbReference type="RefSeq" id="WP_211974326.1">
    <property type="nucleotide sequence ID" value="NZ_CBFHAM010000011.1"/>
</dbReference>
<dbReference type="PANTHER" id="PTHR30273">
    <property type="entry name" value="PERIPLASMIC SIGNAL SENSOR AND SIGMA FACTOR ACTIVATOR FECR-RELATED"/>
    <property type="match status" value="1"/>
</dbReference>
<evidence type="ECO:0000313" key="4">
    <source>
        <dbReference type="EMBL" id="MBS0029234.1"/>
    </source>
</evidence>
<dbReference type="InterPro" id="IPR012373">
    <property type="entry name" value="Ferrdict_sens_TM"/>
</dbReference>
<evidence type="ECO:0000256" key="1">
    <source>
        <dbReference type="SAM" id="Phobius"/>
    </source>
</evidence>
<gene>
    <name evidence="4" type="ORF">KE626_18060</name>
</gene>
<dbReference type="PANTHER" id="PTHR30273:SF2">
    <property type="entry name" value="PROTEIN FECR"/>
    <property type="match status" value="1"/>
</dbReference>
<dbReference type="Pfam" id="PF16344">
    <property type="entry name" value="FecR_C"/>
    <property type="match status" value="1"/>
</dbReference>
<dbReference type="PIRSF" id="PIRSF018266">
    <property type="entry name" value="FecR"/>
    <property type="match status" value="1"/>
</dbReference>
<keyword evidence="1" id="KW-0472">Membrane</keyword>
<comment type="caution">
    <text evidence="4">The sequence shown here is derived from an EMBL/GenBank/DDBJ whole genome shotgun (WGS) entry which is preliminary data.</text>
</comment>
<dbReference type="InterPro" id="IPR006860">
    <property type="entry name" value="FecR"/>
</dbReference>